<reference evidence="8" key="1">
    <citation type="journal article" date="2012" name="PLoS Pathog.">
        <title>Comparative genomics of the apicomplexan parasites Toxoplasma gondii and Neospora caninum: Coccidia differing in host range and transmission strategy.</title>
        <authorList>
            <person name="Reid A.J."/>
            <person name="Vermont S.J."/>
            <person name="Cotton J.A."/>
            <person name="Harris D."/>
            <person name="Hill-Cawthorne G.A."/>
            <person name="Konen-Waisman S."/>
            <person name="Latham S.M."/>
            <person name="Mourier T."/>
            <person name="Norton R."/>
            <person name="Quail M.A."/>
            <person name="Sanders M."/>
            <person name="Shanmugam D."/>
            <person name="Sohal A."/>
            <person name="Wasmuth J.D."/>
            <person name="Brunk B."/>
            <person name="Grigg M.E."/>
            <person name="Howard J.C."/>
            <person name="Parkinson J."/>
            <person name="Roos D.S."/>
            <person name="Trees A.J."/>
            <person name="Berriman M."/>
            <person name="Pain A."/>
            <person name="Wastling J.M."/>
        </authorList>
    </citation>
    <scope>NUCLEOTIDE SEQUENCE [LARGE SCALE GENOMIC DNA]</scope>
    <source>
        <strain evidence="8">Liverpool</strain>
    </source>
</reference>
<feature type="compositionally biased region" description="Low complexity" evidence="5">
    <location>
        <begin position="168"/>
        <end position="186"/>
    </location>
</feature>
<evidence type="ECO:0000313" key="8">
    <source>
        <dbReference type="Proteomes" id="UP000007494"/>
    </source>
</evidence>
<evidence type="ECO:0000256" key="5">
    <source>
        <dbReference type="SAM" id="MobiDB-lite"/>
    </source>
</evidence>
<evidence type="ECO:0000313" key="7">
    <source>
        <dbReference type="EMBL" id="CBZ52312.1"/>
    </source>
</evidence>
<dbReference type="GeneID" id="13444235"/>
<feature type="region of interest" description="Disordered" evidence="5">
    <location>
        <begin position="282"/>
        <end position="305"/>
    </location>
</feature>
<dbReference type="Proteomes" id="UP000007494">
    <property type="component" value="Chromosome VIIa"/>
</dbReference>
<protein>
    <recommendedName>
        <fullName evidence="6">MACPF domain-containing protein</fullName>
    </recommendedName>
</protein>
<feature type="compositionally biased region" description="Basic and acidic residues" evidence="5">
    <location>
        <begin position="138"/>
        <end position="153"/>
    </location>
</feature>
<dbReference type="PROSITE" id="PS51412">
    <property type="entry name" value="MACPF_2"/>
    <property type="match status" value="1"/>
</dbReference>
<keyword evidence="2" id="KW-0964">Secreted</keyword>
<dbReference type="PANTHER" id="PTHR45742:SF8">
    <property type="entry name" value="FLOCCULATION PROTEIN FLO11"/>
    <property type="match status" value="1"/>
</dbReference>
<dbReference type="GO" id="GO:0005579">
    <property type="term" value="C:membrane attack complex"/>
    <property type="evidence" value="ECO:0007669"/>
    <property type="project" value="TreeGrafter"/>
</dbReference>
<dbReference type="OrthoDB" id="330098at2759"/>
<evidence type="ECO:0000256" key="1">
    <source>
        <dbReference type="ARBA" id="ARBA00004613"/>
    </source>
</evidence>
<dbReference type="Pfam" id="PF01823">
    <property type="entry name" value="MACPF"/>
    <property type="match status" value="1"/>
</dbReference>
<dbReference type="eggNOG" id="ENOG502S7UT">
    <property type="taxonomic scope" value="Eukaryota"/>
</dbReference>
<evidence type="ECO:0000256" key="4">
    <source>
        <dbReference type="ARBA" id="ARBA00023157"/>
    </source>
</evidence>
<feature type="compositionally biased region" description="Basic and acidic residues" evidence="5">
    <location>
        <begin position="187"/>
        <end position="197"/>
    </location>
</feature>
<evidence type="ECO:0000256" key="3">
    <source>
        <dbReference type="ARBA" id="ARBA00022852"/>
    </source>
</evidence>
<comment type="subcellular location">
    <subcellularLocation>
        <location evidence="1">Secreted</location>
    </subcellularLocation>
</comment>
<feature type="domain" description="MACPF" evidence="6">
    <location>
        <begin position="385"/>
        <end position="739"/>
    </location>
</feature>
<dbReference type="InterPro" id="IPR020864">
    <property type="entry name" value="MACPF"/>
</dbReference>
<gene>
    <name evidence="7" type="ORF">NCLIV_020990</name>
</gene>
<evidence type="ECO:0000259" key="6">
    <source>
        <dbReference type="PROSITE" id="PS51412"/>
    </source>
</evidence>
<dbReference type="GO" id="GO:0006956">
    <property type="term" value="P:complement activation"/>
    <property type="evidence" value="ECO:0007669"/>
    <property type="project" value="TreeGrafter"/>
</dbReference>
<dbReference type="InParanoid" id="F0VF18"/>
<dbReference type="AlphaFoldDB" id="F0VF18"/>
<dbReference type="VEuPathDB" id="ToxoDB:NCLIV_020990"/>
<feature type="region of interest" description="Disordered" evidence="5">
    <location>
        <begin position="997"/>
        <end position="1052"/>
    </location>
</feature>
<dbReference type="PANTHER" id="PTHR45742">
    <property type="entry name" value="COMPLEMENT COMPONENT C6"/>
    <property type="match status" value="1"/>
</dbReference>
<keyword evidence="8" id="KW-1185">Reference proteome</keyword>
<dbReference type="SMART" id="SM00457">
    <property type="entry name" value="MACPF"/>
    <property type="match status" value="1"/>
</dbReference>
<sequence length="1067" mass="114839">MHCLSGAVTGDGDVTGANLRDLVNVDSSKERAVQFSAAGDKGPAESGLRHTPFHVAQSSVPIRHHAFHSADEATEFPEAHDEVPTKVEERQGFGEGGDSAQQALTADGRRSLLERKSVCVMSCCQASSSTTTEDDFDSLFKDDVPKKPKKGLDKGASSGETGSGKGNSGADSLSSLLSGTLNTGSNNKREQKSDARSKSNISSLTKAEKNRPMSKLKSMGTSSADFDFDLESSSNTRARDKGRSSPDSSIEDAFGSDSGGIFGSSNDFSNFGDSATSNGNLLASLGDAPDAHSDKPSRSPLDSTLTSMVNPFAQQPSMTPMTDQAEKWSKENLREFEHRMPNKMRDGPNPDSWYKNNISEKSVADLNRAREIRRTAEANQIATPIETVYTRAIKTVPAINYLGAGYDHVRGNPIGDPSSMGDPGLRPPVLRFSYAQNEDGVSNDLTVLQPIGGYVRPYVACKQSETVSELSTLNDYQNELSVDASLQGGDPIGLNSFSASAGYREFAKEVSKKDTKTYMLRTYCMRYEAGIAQGDQFKWNVTLAFAAAVEHLPDTFEGHNPHCGCSPEQWRQDEAADVCAGSNIPTWIRFIEQFGTHYLVRLFAGGKMTYQVTVKRSEVEKMKKKGADVKSQLKMQLVGVSGGGNQGVATTKNKSSSNYEMNVQKETLVIGGRPPANVSDPGALAVWADTVEELPMPVKFEVQPLHFLLPLEKQEAFKQAVAFYSKAVGLTSQDLSALTGVTRNLPTELTKATQVAWSGPPPGFAKCPEGQVVILGFAMHLNFKERGTDNFRISMCPPGREKCDGVGTASDVTDDGRIYILCGDEPINEIQQVVAETPIASGASVLEATCPDETVILGGFGISVQDGADGIDSFSVESCTTGGRQFKGDEVVDKIVFELINVATLGSHGKTNKHAPDQDGSVRVECPENTSIVLGYAMEMHTNMQLVRDKFIHCPEDGKACQLSGKGVDKGVLWVFDKHALFGWVICKTVNEPASHVATDVGKAKGTSKKKKGKKGKNEKHQHDGEEEQQPVADVPTEAPVTTDAAPLPEFNSTSTLQLADVKLSDL</sequence>
<proteinExistence type="predicted"/>
<evidence type="ECO:0000256" key="2">
    <source>
        <dbReference type="ARBA" id="ARBA00022525"/>
    </source>
</evidence>
<keyword evidence="3" id="KW-0204">Cytolysis</keyword>
<dbReference type="GO" id="GO:0031640">
    <property type="term" value="P:killing of cells of another organism"/>
    <property type="evidence" value="ECO:0007669"/>
    <property type="project" value="UniProtKB-KW"/>
</dbReference>
<name>F0VF18_NEOCL</name>
<feature type="region of interest" description="Disordered" evidence="5">
    <location>
        <begin position="129"/>
        <end position="256"/>
    </location>
</feature>
<dbReference type="GO" id="GO:0005576">
    <property type="term" value="C:extracellular region"/>
    <property type="evidence" value="ECO:0007669"/>
    <property type="project" value="UniProtKB-SubCell"/>
</dbReference>
<organism evidence="7 8">
    <name type="scientific">Neospora caninum (strain Liverpool)</name>
    <dbReference type="NCBI Taxonomy" id="572307"/>
    <lineage>
        <taxon>Eukaryota</taxon>
        <taxon>Sar</taxon>
        <taxon>Alveolata</taxon>
        <taxon>Apicomplexa</taxon>
        <taxon>Conoidasida</taxon>
        <taxon>Coccidia</taxon>
        <taxon>Eucoccidiorida</taxon>
        <taxon>Eimeriorina</taxon>
        <taxon>Sarcocystidae</taxon>
        <taxon>Neospora</taxon>
    </lineage>
</organism>
<dbReference type="RefSeq" id="XP_003882344.1">
    <property type="nucleotide sequence ID" value="XM_003882295.1"/>
</dbReference>
<accession>F0VF18</accession>
<keyword evidence="4" id="KW-1015">Disulfide bond</keyword>
<dbReference type="OMA" id="GRIYILC"/>
<feature type="compositionally biased region" description="Basic residues" evidence="5">
    <location>
        <begin position="1006"/>
        <end position="1018"/>
    </location>
</feature>
<dbReference type="EMBL" id="FR823388">
    <property type="protein sequence ID" value="CBZ52312.1"/>
    <property type="molecule type" value="Genomic_DNA"/>
</dbReference>